<accession>A0A164UUH2</accession>
<keyword evidence="3" id="KW-1185">Reference proteome</keyword>
<dbReference type="GO" id="GO:0003691">
    <property type="term" value="F:double-stranded telomeric DNA binding"/>
    <property type="evidence" value="ECO:0007669"/>
    <property type="project" value="TreeGrafter"/>
</dbReference>
<dbReference type="GO" id="GO:0000794">
    <property type="term" value="C:condensed nuclear chromosome"/>
    <property type="evidence" value="ECO:0007669"/>
    <property type="project" value="TreeGrafter"/>
</dbReference>
<proteinExistence type="predicted"/>
<dbReference type="GO" id="GO:0043047">
    <property type="term" value="F:single-stranded telomeric DNA binding"/>
    <property type="evidence" value="ECO:0007669"/>
    <property type="project" value="TreeGrafter"/>
</dbReference>
<protein>
    <recommendedName>
        <fullName evidence="4">Zinc-hook domain-containing protein</fullName>
    </recommendedName>
</protein>
<dbReference type="OrthoDB" id="18797at2759"/>
<dbReference type="Proteomes" id="UP000076722">
    <property type="component" value="Unassembled WGS sequence"/>
</dbReference>
<feature type="coiled-coil region" evidence="1">
    <location>
        <begin position="171"/>
        <end position="219"/>
    </location>
</feature>
<dbReference type="GO" id="GO:0006302">
    <property type="term" value="P:double-strand break repair"/>
    <property type="evidence" value="ECO:0007669"/>
    <property type="project" value="TreeGrafter"/>
</dbReference>
<dbReference type="GO" id="GO:0051880">
    <property type="term" value="F:G-quadruplex DNA binding"/>
    <property type="evidence" value="ECO:0007669"/>
    <property type="project" value="TreeGrafter"/>
</dbReference>
<dbReference type="GO" id="GO:0007004">
    <property type="term" value="P:telomere maintenance via telomerase"/>
    <property type="evidence" value="ECO:0007669"/>
    <property type="project" value="TreeGrafter"/>
</dbReference>
<evidence type="ECO:0000256" key="1">
    <source>
        <dbReference type="SAM" id="Coils"/>
    </source>
</evidence>
<evidence type="ECO:0000313" key="2">
    <source>
        <dbReference type="EMBL" id="KZS93550.1"/>
    </source>
</evidence>
<dbReference type="PANTHER" id="PTHR18867">
    <property type="entry name" value="RAD50"/>
    <property type="match status" value="1"/>
</dbReference>
<organism evidence="2 3">
    <name type="scientific">Sistotremastrum niveocremeum HHB9708</name>
    <dbReference type="NCBI Taxonomy" id="1314777"/>
    <lineage>
        <taxon>Eukaryota</taxon>
        <taxon>Fungi</taxon>
        <taxon>Dikarya</taxon>
        <taxon>Basidiomycota</taxon>
        <taxon>Agaricomycotina</taxon>
        <taxon>Agaricomycetes</taxon>
        <taxon>Sistotremastrales</taxon>
        <taxon>Sistotremastraceae</taxon>
        <taxon>Sertulicium</taxon>
        <taxon>Sertulicium niveocremeum</taxon>
    </lineage>
</organism>
<sequence length="485" mass="55270">MQAEGQVRIREMESSLRRLQNEAITLRHERDSSQDKIADIKAAIETDEAKIEESQTLNTKLEHLKADIHDKSSRIESIKMATREANYDARLQEKLNHSREWEDVREQLTDELRNLNMQADSRAKLDLKRTEVKAKRRDFESVLSNSTPKFKHFTGHNPQVGSMEAEIDTLIRSKEVDLTEAEEQVNNARREHEKIEAMLANLTKQLDEKIAEATSLDTKLKNEVDQSFESVGAAIKDATSEVNFRRDASNKALGSSKIWESLLKKGKSKHVCTACNRHLSDSEMPIFEQFLQDQIKKSSDEKVAEYQAELPTWEVELARLQQLLPIEARLKSMTGIEIPSLREQIKVQQSLEPDASELVKEIVTVPQNLKRELKELSTLKQQSVNLAHGQSDITQLEADISRIEQNLAHTGSTRTANDVQEELDQLTLKMSVLFSYLCIMAHSYVTVGRANGKGIKLVKKRIGNETSSTRMRRSSMILKCRNKVS</sequence>
<dbReference type="GO" id="GO:0000722">
    <property type="term" value="P:telomere maintenance via recombination"/>
    <property type="evidence" value="ECO:0007669"/>
    <property type="project" value="TreeGrafter"/>
</dbReference>
<evidence type="ECO:0000313" key="3">
    <source>
        <dbReference type="Proteomes" id="UP000076722"/>
    </source>
</evidence>
<dbReference type="STRING" id="1314777.A0A164UUH2"/>
<feature type="coiled-coil region" evidence="1">
    <location>
        <begin position="91"/>
        <end position="118"/>
    </location>
</feature>
<evidence type="ECO:0008006" key="4">
    <source>
        <dbReference type="Google" id="ProtNLM"/>
    </source>
</evidence>
<dbReference type="GO" id="GO:0030870">
    <property type="term" value="C:Mre11 complex"/>
    <property type="evidence" value="ECO:0007669"/>
    <property type="project" value="TreeGrafter"/>
</dbReference>
<gene>
    <name evidence="2" type="ORF">SISNIDRAFT_85685</name>
</gene>
<dbReference type="PANTHER" id="PTHR18867:SF12">
    <property type="entry name" value="DNA REPAIR PROTEIN RAD50"/>
    <property type="match status" value="1"/>
</dbReference>
<feature type="coiled-coil region" evidence="1">
    <location>
        <begin position="2"/>
        <end position="36"/>
    </location>
</feature>
<name>A0A164UUH2_9AGAM</name>
<dbReference type="GO" id="GO:0070192">
    <property type="term" value="P:chromosome organization involved in meiotic cell cycle"/>
    <property type="evidence" value="ECO:0007669"/>
    <property type="project" value="TreeGrafter"/>
</dbReference>
<dbReference type="AlphaFoldDB" id="A0A164UUH2"/>
<dbReference type="EMBL" id="KV419407">
    <property type="protein sequence ID" value="KZS93550.1"/>
    <property type="molecule type" value="Genomic_DNA"/>
</dbReference>
<reference evidence="2 3" key="1">
    <citation type="journal article" date="2016" name="Mol. Biol. Evol.">
        <title>Comparative Genomics of Early-Diverging Mushroom-Forming Fungi Provides Insights into the Origins of Lignocellulose Decay Capabilities.</title>
        <authorList>
            <person name="Nagy L.G."/>
            <person name="Riley R."/>
            <person name="Tritt A."/>
            <person name="Adam C."/>
            <person name="Daum C."/>
            <person name="Floudas D."/>
            <person name="Sun H."/>
            <person name="Yadav J.S."/>
            <person name="Pangilinan J."/>
            <person name="Larsson K.H."/>
            <person name="Matsuura K."/>
            <person name="Barry K."/>
            <person name="Labutti K."/>
            <person name="Kuo R."/>
            <person name="Ohm R.A."/>
            <person name="Bhattacharya S.S."/>
            <person name="Shirouzu T."/>
            <person name="Yoshinaga Y."/>
            <person name="Martin F.M."/>
            <person name="Grigoriev I.V."/>
            <person name="Hibbett D.S."/>
        </authorList>
    </citation>
    <scope>NUCLEOTIDE SEQUENCE [LARGE SCALE GENOMIC DNA]</scope>
    <source>
        <strain evidence="2 3">HHB9708</strain>
    </source>
</reference>
<keyword evidence="1" id="KW-0175">Coiled coil</keyword>